<feature type="region of interest" description="Disordered" evidence="1">
    <location>
        <begin position="682"/>
        <end position="707"/>
    </location>
</feature>
<feature type="compositionally biased region" description="Basic and acidic residues" evidence="1">
    <location>
        <begin position="137"/>
        <end position="153"/>
    </location>
</feature>
<dbReference type="Ensembl" id="ENSPFOT00000026920.1">
    <property type="protein sequence ID" value="ENSPFOP00000030226.1"/>
    <property type="gene ID" value="ENSPFOG00000018798.2"/>
</dbReference>
<dbReference type="EMBL" id="AYCK01019201">
    <property type="status" value="NOT_ANNOTATED_CDS"/>
    <property type="molecule type" value="Genomic_DNA"/>
</dbReference>
<proteinExistence type="predicted"/>
<feature type="compositionally biased region" description="Polar residues" evidence="1">
    <location>
        <begin position="35"/>
        <end position="53"/>
    </location>
</feature>
<dbReference type="Pfam" id="PF14646">
    <property type="entry name" value="MYCBPAP"/>
    <property type="match status" value="1"/>
</dbReference>
<reference evidence="2" key="2">
    <citation type="submission" date="2025-08" db="UniProtKB">
        <authorList>
            <consortium name="Ensembl"/>
        </authorList>
    </citation>
    <scope>IDENTIFICATION</scope>
</reference>
<accession>A0A096MFN5</accession>
<evidence type="ECO:0000256" key="1">
    <source>
        <dbReference type="SAM" id="MobiDB-lite"/>
    </source>
</evidence>
<reference evidence="2" key="3">
    <citation type="submission" date="2025-09" db="UniProtKB">
        <authorList>
            <consortium name="Ensembl"/>
        </authorList>
    </citation>
    <scope>IDENTIFICATION</scope>
</reference>
<feature type="region of interest" description="Disordered" evidence="1">
    <location>
        <begin position="24"/>
        <end position="91"/>
    </location>
</feature>
<feature type="compositionally biased region" description="Basic and acidic residues" evidence="1">
    <location>
        <begin position="684"/>
        <end position="707"/>
    </location>
</feature>
<name>A0A096MFN5_POEFO</name>
<feature type="region of interest" description="Disordered" evidence="1">
    <location>
        <begin position="135"/>
        <end position="171"/>
    </location>
</feature>
<feature type="compositionally biased region" description="Basic and acidic residues" evidence="1">
    <location>
        <begin position="726"/>
        <end position="741"/>
    </location>
</feature>
<dbReference type="InterPro" id="IPR013783">
    <property type="entry name" value="Ig-like_fold"/>
</dbReference>
<organism evidence="2 3">
    <name type="scientific">Poecilia formosa</name>
    <name type="common">Amazon molly</name>
    <name type="synonym">Limia formosa</name>
    <dbReference type="NCBI Taxonomy" id="48698"/>
    <lineage>
        <taxon>Eukaryota</taxon>
        <taxon>Metazoa</taxon>
        <taxon>Chordata</taxon>
        <taxon>Craniata</taxon>
        <taxon>Vertebrata</taxon>
        <taxon>Euteleostomi</taxon>
        <taxon>Actinopterygii</taxon>
        <taxon>Neopterygii</taxon>
        <taxon>Teleostei</taxon>
        <taxon>Neoteleostei</taxon>
        <taxon>Acanthomorphata</taxon>
        <taxon>Ovalentaria</taxon>
        <taxon>Atherinomorphae</taxon>
        <taxon>Cyprinodontiformes</taxon>
        <taxon>Poeciliidae</taxon>
        <taxon>Poeciliinae</taxon>
        <taxon>Poecilia</taxon>
    </lineage>
</organism>
<sequence length="799" mass="91084">MAVLPTRGAPRTTMRLQFCGLKLKMQEESSRSSDPDATNTAGNSRSSCPQCNEQLLKPRPPKSHPNPERGEVLNGDGNATEAAPPAKGSPHLDISEYLRFDEHGMILPHCILGSLDDFQTYLEARGEKHLLKHFPKPLRDPASEANMEPRTDSSDGEISHQSNALQNWDKHMTYRRRKQKELSDSLNWPVENLLMNQDKHLRETKEQKEILNQVMPLAYSGYGYTVGGEFWSLPLRLGDELTGIATTLTQTERGLKKPITHVGHPGTIHREMGIVSTEIERPATRPWAQSAFLQRRTQELEHIVDDVDLKNLDMSQLEVIGTGKLHTSLSERQDLLLQNEEKENVVMEDEKFDRDSLEGTDDDQAQALPYPALRINGQLAEWTGHPTSDKGEVGVSTSVLFKTQTGEIVSTDMELRNEGNTVIFYSWKKLPRRLSLSHLYQQKDRVRFYFRSSSGVIHPSETQQLEFIFKSEEQGLWTEIWELNTIPVLLRGASIQIRLSGVAIKLDQTADQRSFLEKLEKIVVEKYCRSMLNGLVRVIYVPERPKSPAELYLTEEQLFQNKNPRLRYHYQPVEALKTLWQQVNPEGTWDLSFNTLRQAVLSLPDEDPIKEESISQLKSLHLQLCDPPARKHHLLTPAIIGRQLWINLLDLMGTEACRLRAAMGLPEKDTWSDYALDVGSLSPSDERRDSLGGAEKRMKMKELGRSDSKEYDSSLEFCVTKNKRTDHAGKRSKDRQNKESESDFSLLSDLENAEEETLLIYKKALHKKVYIWMEELVCNLCDLMEEIQVGDGQTPHCCA</sequence>
<evidence type="ECO:0000313" key="3">
    <source>
        <dbReference type="Proteomes" id="UP000028760"/>
    </source>
</evidence>
<dbReference type="GeneTree" id="ENSGT00640000091565"/>
<keyword evidence="3" id="KW-1185">Reference proteome</keyword>
<dbReference type="OMA" id="QTHERNA"/>
<dbReference type="Proteomes" id="UP000028760">
    <property type="component" value="Unassembled WGS sequence"/>
</dbReference>
<reference evidence="3" key="1">
    <citation type="submission" date="2013-10" db="EMBL/GenBank/DDBJ databases">
        <authorList>
            <person name="Schartl M."/>
            <person name="Warren W."/>
        </authorList>
    </citation>
    <scope>NUCLEOTIDE SEQUENCE [LARGE SCALE GENOMIC DNA]</scope>
    <source>
        <strain evidence="3">female</strain>
    </source>
</reference>
<feature type="region of interest" description="Disordered" evidence="1">
    <location>
        <begin position="726"/>
        <end position="745"/>
    </location>
</feature>
<feature type="compositionally biased region" description="Basic and acidic residues" evidence="1">
    <location>
        <begin position="24"/>
        <end position="34"/>
    </location>
</feature>
<dbReference type="PANTHER" id="PTHR48421:SF1">
    <property type="entry name" value="MYCBP-ASSOCIATED PROTEIN"/>
    <property type="match status" value="1"/>
</dbReference>
<dbReference type="PANTHER" id="PTHR48421">
    <property type="entry name" value="MYCBP-ASSOCIATED PROTEIN"/>
    <property type="match status" value="1"/>
</dbReference>
<evidence type="ECO:0000313" key="2">
    <source>
        <dbReference type="Ensembl" id="ENSPFOP00000030226.1"/>
    </source>
</evidence>
<dbReference type="InterPro" id="IPR032707">
    <property type="entry name" value="MYCBPAP"/>
</dbReference>
<protein>
    <submittedName>
        <fullName evidence="2">Mycbp associated protein</fullName>
    </submittedName>
</protein>
<dbReference type="AlphaFoldDB" id="A0A096MFN5"/>
<dbReference type="Gene3D" id="2.60.40.10">
    <property type="entry name" value="Immunoglobulins"/>
    <property type="match status" value="1"/>
</dbReference>